<protein>
    <submittedName>
        <fullName evidence="2">Uncharacterized protein</fullName>
    </submittedName>
</protein>
<dbReference type="Proteomes" id="UP001556367">
    <property type="component" value="Unassembled WGS sequence"/>
</dbReference>
<gene>
    <name evidence="2" type="ORF">HGRIS_005128</name>
</gene>
<evidence type="ECO:0000256" key="1">
    <source>
        <dbReference type="SAM" id="MobiDB-lite"/>
    </source>
</evidence>
<reference evidence="3" key="1">
    <citation type="submission" date="2024-06" db="EMBL/GenBank/DDBJ databases">
        <title>Multi-omics analyses provide insights into the biosynthesis of the anticancer antibiotic pleurotin in Hohenbuehelia grisea.</title>
        <authorList>
            <person name="Weaver J.A."/>
            <person name="Alberti F."/>
        </authorList>
    </citation>
    <scope>NUCLEOTIDE SEQUENCE [LARGE SCALE GENOMIC DNA]</scope>
    <source>
        <strain evidence="3">T-177</strain>
    </source>
</reference>
<name>A0ABR3JEX3_9AGAR</name>
<feature type="region of interest" description="Disordered" evidence="1">
    <location>
        <begin position="332"/>
        <end position="360"/>
    </location>
</feature>
<evidence type="ECO:0000313" key="3">
    <source>
        <dbReference type="Proteomes" id="UP001556367"/>
    </source>
</evidence>
<comment type="caution">
    <text evidence="2">The sequence shown here is derived from an EMBL/GenBank/DDBJ whole genome shotgun (WGS) entry which is preliminary data.</text>
</comment>
<organism evidence="2 3">
    <name type="scientific">Hohenbuehelia grisea</name>
    <dbReference type="NCBI Taxonomy" id="104357"/>
    <lineage>
        <taxon>Eukaryota</taxon>
        <taxon>Fungi</taxon>
        <taxon>Dikarya</taxon>
        <taxon>Basidiomycota</taxon>
        <taxon>Agaricomycotina</taxon>
        <taxon>Agaricomycetes</taxon>
        <taxon>Agaricomycetidae</taxon>
        <taxon>Agaricales</taxon>
        <taxon>Pleurotineae</taxon>
        <taxon>Pleurotaceae</taxon>
        <taxon>Hohenbuehelia</taxon>
    </lineage>
</organism>
<accession>A0ABR3JEX3</accession>
<dbReference type="InterPro" id="IPR013893">
    <property type="entry name" value="RNase_P_Rpp40"/>
</dbReference>
<evidence type="ECO:0000313" key="2">
    <source>
        <dbReference type="EMBL" id="KAL0953968.1"/>
    </source>
</evidence>
<feature type="compositionally biased region" description="Polar residues" evidence="1">
    <location>
        <begin position="332"/>
        <end position="344"/>
    </location>
</feature>
<keyword evidence="3" id="KW-1185">Reference proteome</keyword>
<dbReference type="PANTHER" id="PTHR15396:SF1">
    <property type="entry name" value="RIBONUCLEASE P PROTEIN SUBUNIT P40"/>
    <property type="match status" value="1"/>
</dbReference>
<proteinExistence type="predicted"/>
<dbReference type="EMBL" id="JASNQZ010000008">
    <property type="protein sequence ID" value="KAL0953968.1"/>
    <property type="molecule type" value="Genomic_DNA"/>
</dbReference>
<feature type="region of interest" description="Disordered" evidence="1">
    <location>
        <begin position="1"/>
        <end position="20"/>
    </location>
</feature>
<dbReference type="Pfam" id="PF08584">
    <property type="entry name" value="Ribonuc_P_40"/>
    <property type="match status" value="1"/>
</dbReference>
<dbReference type="PANTHER" id="PTHR15396">
    <property type="entry name" value="RIBONUCLEASE P PROTEIN SUBUNIT P40"/>
    <property type="match status" value="1"/>
</dbReference>
<sequence length="399" mass="44563">MEVLPEARRQKISTGPPSSSDLQYWAATHPFTQQIDVVFPASNELESVFRGLGIPQYVTGKAKLSDIVARAEEFISASELKSDFTILSTNTNCEDVWCIDTRGLLTLCVSKETYQALGLMGRRLPFKGCSEQYVISLPLQKHLLSVTNRAKRDSALQQWDLRRGRHWDVSLYQNNLVTLTVPSFITDTQIITSRPKIETMQNMRVPIPDLTPCPNRPANEEAKEDWHTEMDEIFEWVGMASLGSQRLYADDRVDPYIAVYEAPSPSRTASVTRVRWKGLLGSTFMQQVLDVAISMKAEPFKFVAISASSVPTTPVAYIPLSLVKPVDLSRMAQGQTGDQPNANAATALPPMRAPRTDSEDTWSVLIAPRTKGDGAAEEARRQADWVMVESIGRWDARWG</sequence>